<protein>
    <submittedName>
        <fullName evidence="1">Uncharacterized protein</fullName>
    </submittedName>
</protein>
<dbReference type="Proteomes" id="UP000322234">
    <property type="component" value="Unassembled WGS sequence"/>
</dbReference>
<gene>
    <name evidence="1" type="ORF">E5288_WYG015582</name>
</gene>
<organism evidence="1 2">
    <name type="scientific">Bos mutus</name>
    <name type="common">wild yak</name>
    <dbReference type="NCBI Taxonomy" id="72004"/>
    <lineage>
        <taxon>Eukaryota</taxon>
        <taxon>Metazoa</taxon>
        <taxon>Chordata</taxon>
        <taxon>Craniata</taxon>
        <taxon>Vertebrata</taxon>
        <taxon>Euteleostomi</taxon>
        <taxon>Mammalia</taxon>
        <taxon>Eutheria</taxon>
        <taxon>Laurasiatheria</taxon>
        <taxon>Artiodactyla</taxon>
        <taxon>Ruminantia</taxon>
        <taxon>Pecora</taxon>
        <taxon>Bovidae</taxon>
        <taxon>Bovinae</taxon>
        <taxon>Bos</taxon>
    </lineage>
</organism>
<keyword evidence="2" id="KW-1185">Reference proteome</keyword>
<dbReference type="EMBL" id="VBQZ03000153">
    <property type="protein sequence ID" value="MXQ96099.1"/>
    <property type="molecule type" value="Genomic_DNA"/>
</dbReference>
<proteinExistence type="predicted"/>
<evidence type="ECO:0000313" key="1">
    <source>
        <dbReference type="EMBL" id="MXQ96099.1"/>
    </source>
</evidence>
<accession>A0A6B0S0W7</accession>
<name>A0A6B0S0W7_9CETA</name>
<evidence type="ECO:0000313" key="2">
    <source>
        <dbReference type="Proteomes" id="UP000322234"/>
    </source>
</evidence>
<dbReference type="AlphaFoldDB" id="A0A6B0S0W7"/>
<reference evidence="1" key="1">
    <citation type="submission" date="2019-10" db="EMBL/GenBank/DDBJ databases">
        <title>The sequence and de novo assembly of the wild yak genome.</title>
        <authorList>
            <person name="Liu Y."/>
        </authorList>
    </citation>
    <scope>NUCLEOTIDE SEQUENCE [LARGE SCALE GENOMIC DNA]</scope>
    <source>
        <strain evidence="1">WY2019</strain>
    </source>
</reference>
<comment type="caution">
    <text evidence="1">The sequence shown here is derived from an EMBL/GenBank/DDBJ whole genome shotgun (WGS) entry which is preliminary data.</text>
</comment>
<sequence length="182" mass="20234">MEGTLPIEEFIIQSQRDIISQDATVRVINGENVEKCWWLWSRQCSPQDKVTRLEPVPVHGRTKLCCTWGVLECQKPMLSLSFHSALMQSLRLQTLTSRKKERAEAIVSAGTPGSPLNGGQPWISGETSSSGAVQSGALGQFPSGIRIKNIRLSLQCQKAGDQHFEMTPKKAFAMYLFWGTAR</sequence>